<gene>
    <name evidence="1" type="ORF">CB0940_10776</name>
    <name evidence="2" type="ORF">RHO25_012167</name>
</gene>
<name>A0A2G5HSY8_CERBT</name>
<reference evidence="2 4" key="2">
    <citation type="submission" date="2023-09" db="EMBL/GenBank/DDBJ databases">
        <title>Complete-Gapless Cercospora beticola genome.</title>
        <authorList>
            <person name="Wyatt N.A."/>
            <person name="Spanner R.E."/>
            <person name="Bolton M.D."/>
        </authorList>
    </citation>
    <scope>NUCLEOTIDE SEQUENCE [LARGE SCALE GENOMIC DNA]</scope>
    <source>
        <strain evidence="2">Cb09-40</strain>
    </source>
</reference>
<accession>A0A2G5HSY8</accession>
<evidence type="ECO:0008006" key="5">
    <source>
        <dbReference type="Google" id="ProtNLM"/>
    </source>
</evidence>
<organism evidence="1 3">
    <name type="scientific">Cercospora beticola</name>
    <name type="common">Sugarbeet leaf spot fungus</name>
    <dbReference type="NCBI Taxonomy" id="122368"/>
    <lineage>
        <taxon>Eukaryota</taxon>
        <taxon>Fungi</taxon>
        <taxon>Dikarya</taxon>
        <taxon>Ascomycota</taxon>
        <taxon>Pezizomycotina</taxon>
        <taxon>Dothideomycetes</taxon>
        <taxon>Dothideomycetidae</taxon>
        <taxon>Mycosphaerellales</taxon>
        <taxon>Mycosphaerellaceae</taxon>
        <taxon>Cercospora</taxon>
    </lineage>
</organism>
<dbReference type="EMBL" id="LKMD01000103">
    <property type="protein sequence ID" value="PIA95646.1"/>
    <property type="molecule type" value="Genomic_DNA"/>
</dbReference>
<evidence type="ECO:0000313" key="3">
    <source>
        <dbReference type="Proteomes" id="UP000230605"/>
    </source>
</evidence>
<dbReference type="OrthoDB" id="10299340at2759"/>
<protein>
    <recommendedName>
        <fullName evidence="5">F-box domain-containing protein</fullName>
    </recommendedName>
</protein>
<dbReference type="Proteomes" id="UP001302367">
    <property type="component" value="Chromosome 8"/>
</dbReference>
<dbReference type="Proteomes" id="UP000230605">
    <property type="component" value="Chromosome 8"/>
</dbReference>
<keyword evidence="4" id="KW-1185">Reference proteome</keyword>
<dbReference type="EMBL" id="CP134191">
    <property type="protein sequence ID" value="WPB07506.1"/>
    <property type="molecule type" value="Genomic_DNA"/>
</dbReference>
<evidence type="ECO:0000313" key="2">
    <source>
        <dbReference type="EMBL" id="WPB07506.1"/>
    </source>
</evidence>
<dbReference type="AlphaFoldDB" id="A0A2G5HSY8"/>
<sequence>MATNTESSSWVDAQQRFYATCSDDELHRFLAAKSGKESRIRRRKVVLRQLEVRPQFFALERVRLDFVTDTSEKLDRKAVFPLGNLPPELRLDVIRQAISEDAPTKDSLHLVRASSLLRVSKLIHRETVDVLYNEVPLRIVHRVHYIPGFYGPHSSSIVMVLGASKTLSWGNDKFDADVRFLAGMMPNILKFKHLILEFIDEMDTLQLPAMLLAEPHFRSEACAYALSSLLEAIPQKNLESITVEVPEDSIRSRPSLCWPLFSISNIKIAFSDIKADVVQELMGTWKEKPESLVLASWFEVQAEAETLLALFKAAELTPKGAKSIETQLQAFARGGAVVDPTTVAQTGSLNTGLAHVKRWLQQESMQEARVQAVEKLQREGRAIPGAVFAFEVAKVWPHRSEWVQEV</sequence>
<proteinExistence type="predicted"/>
<reference evidence="1 3" key="1">
    <citation type="submission" date="2015-10" db="EMBL/GenBank/DDBJ databases">
        <title>The cercosporin biosynthetic gene cluster was horizontally transferred to several fungal lineages and shown to be expanded in Cercospora beticola based on microsynteny with recipient genomes.</title>
        <authorList>
            <person name="De Jonge R."/>
            <person name="Ebert M.K."/>
            <person name="Suttle J.C."/>
            <person name="Jurick Ii W.M."/>
            <person name="Secor G.A."/>
            <person name="Thomma B.P."/>
            <person name="Van De Peer Y."/>
            <person name="Bolton M.D."/>
        </authorList>
    </citation>
    <scope>NUCLEOTIDE SEQUENCE [LARGE SCALE GENOMIC DNA]</scope>
    <source>
        <strain evidence="1 3">09-40</strain>
    </source>
</reference>
<evidence type="ECO:0000313" key="4">
    <source>
        <dbReference type="Proteomes" id="UP001302367"/>
    </source>
</evidence>
<evidence type="ECO:0000313" key="1">
    <source>
        <dbReference type="EMBL" id="PIA95646.1"/>
    </source>
</evidence>